<keyword evidence="6 12" id="KW-0808">Transferase</keyword>
<evidence type="ECO:0000313" key="15">
    <source>
        <dbReference type="Proteomes" id="UP000261360"/>
    </source>
</evidence>
<dbReference type="InterPro" id="IPR037671">
    <property type="entry name" value="PIGN_N"/>
</dbReference>
<evidence type="ECO:0000256" key="7">
    <source>
        <dbReference type="ARBA" id="ARBA00022692"/>
    </source>
</evidence>
<evidence type="ECO:0000256" key="5">
    <source>
        <dbReference type="ARBA" id="ARBA00022502"/>
    </source>
</evidence>
<dbReference type="AlphaFoldDB" id="A0A3B4XNY8"/>
<organism evidence="14 15">
    <name type="scientific">Seriola lalandi dorsalis</name>
    <dbReference type="NCBI Taxonomy" id="1841481"/>
    <lineage>
        <taxon>Eukaryota</taxon>
        <taxon>Metazoa</taxon>
        <taxon>Chordata</taxon>
        <taxon>Craniata</taxon>
        <taxon>Vertebrata</taxon>
        <taxon>Euteleostomi</taxon>
        <taxon>Actinopterygii</taxon>
        <taxon>Neopterygii</taxon>
        <taxon>Teleostei</taxon>
        <taxon>Neoteleostei</taxon>
        <taxon>Acanthomorphata</taxon>
        <taxon>Carangaria</taxon>
        <taxon>Carangiformes</taxon>
        <taxon>Carangidae</taxon>
        <taxon>Seriola</taxon>
    </lineage>
</organism>
<keyword evidence="9" id="KW-1133">Transmembrane helix</keyword>
<dbReference type="GeneTree" id="ENSGT00390000017600"/>
<dbReference type="InterPro" id="IPR017850">
    <property type="entry name" value="Alkaline_phosphatase_core_sf"/>
</dbReference>
<keyword evidence="7" id="KW-0812">Transmembrane</keyword>
<proteinExistence type="inferred from homology"/>
<protein>
    <recommendedName>
        <fullName evidence="4 12">GPI ethanolamine phosphate transferase 1</fullName>
        <ecNumber evidence="12">2.-.-.-</ecNumber>
    </recommendedName>
</protein>
<dbReference type="InterPro" id="IPR017852">
    <property type="entry name" value="GPI_EtnP_transferase_1_C"/>
</dbReference>
<dbReference type="Ensembl" id="ENSSLDT00000014003.1">
    <property type="protein sequence ID" value="ENSSLDP00000013503.1"/>
    <property type="gene ID" value="ENSSLDG00000010671.1"/>
</dbReference>
<dbReference type="PANTHER" id="PTHR12250">
    <property type="entry name" value="PHOSPHATIDYLINOSITOL GLYCAN, CLASS N"/>
    <property type="match status" value="1"/>
</dbReference>
<dbReference type="GO" id="GO:0051377">
    <property type="term" value="F:mannose-ethanolamine phosphotransferase activity"/>
    <property type="evidence" value="ECO:0007669"/>
    <property type="project" value="UniProtKB-UniRule"/>
</dbReference>
<evidence type="ECO:0000256" key="6">
    <source>
        <dbReference type="ARBA" id="ARBA00022679"/>
    </source>
</evidence>
<dbReference type="UniPathway" id="UPA00196"/>
<dbReference type="Pfam" id="PF04987">
    <property type="entry name" value="PigN"/>
    <property type="match status" value="1"/>
</dbReference>
<evidence type="ECO:0000256" key="12">
    <source>
        <dbReference type="RuleBase" id="RU367138"/>
    </source>
</evidence>
<keyword evidence="5 12" id="KW-0337">GPI-anchor biosynthesis</keyword>
<reference evidence="14" key="2">
    <citation type="submission" date="2025-09" db="UniProtKB">
        <authorList>
            <consortium name="Ensembl"/>
        </authorList>
    </citation>
    <scope>IDENTIFICATION</scope>
</reference>
<sequence>MITFFLVGLTVHVIFFLSIFDIYFTSPLVHGMTPQATSLAPPASRLVLVVADGLRADSFFTLHPDGSSRAPYLRSVIEERGTWGVSHTRVPTESRPGHVALIAGFYEDVSAVAKGWKENPVEFDSVFNESRHTWSWGSPDILPMFAKGASGDHVYTYTYPAEEEDFASTDASRLDTWVFTQVKSFFQSAKSNSSLRASLLEDKNVFFLHLLGIDTNGHAHRPMSQEYLENIGLVDTGVAEMVSQVEDFFGYDGRTAYVFTSDHGMTNWGSHGAGHPSETLTPLVVWGAGVHSAQRVTESQPYDDGYLQGNNHLHFAHKFLMTLCSSLCVFVFPQGVLPLLYLNNSDLFKAESMYTNAIQVLEQFKMKMTQKKETTLSFLFTPYHFFYRTMLTVGLTLLSIWPFLSGLFGKAKFRSLSWFLGCLFLSLFPLMPVVGREPNIHLVTCAGLLTLFTSLCYLWSSRQRTPLHLSDRQQFVTQVTTVHAVLCVLCAYVPSLTHSSLQQKQGLPLVNQIISWTTLGSSMLVPLLSSTRLFHRLLSIFLSLTATYLLLSTGSEALFPPVLSWLMFVWINIEQEAMLAQGVSGRQELSTIDFSANIDIAKIRQLKLDDIRRSYFFVFFIITAFFGTGNIASINSFDPASVYCFLTVFNPFIMGGLMMWKVIIPFIIVMCTFETIQVHFFFLVQDYGSWLDIGTSISHYVIVMSMTIFLMLLSVVTHILTSQRLILWRRPKLHFP</sequence>
<dbReference type="Pfam" id="PF01663">
    <property type="entry name" value="Phosphodiest"/>
    <property type="match status" value="1"/>
</dbReference>
<accession>A0A3B4XNY8</accession>
<keyword evidence="10" id="KW-0472">Membrane</keyword>
<evidence type="ECO:0000256" key="3">
    <source>
        <dbReference type="ARBA" id="ARBA00008400"/>
    </source>
</evidence>
<evidence type="ECO:0000256" key="2">
    <source>
        <dbReference type="ARBA" id="ARBA00004687"/>
    </source>
</evidence>
<comment type="subcellular location">
    <subcellularLocation>
        <location evidence="1 12">Endoplasmic reticulum membrane</location>
        <topology evidence="1 12">Multi-pass membrane protein</topology>
    </subcellularLocation>
</comment>
<dbReference type="InterPro" id="IPR007070">
    <property type="entry name" value="GPI_EtnP_transferase_1"/>
</dbReference>
<dbReference type="FunFam" id="3.40.720.10:FF:000015">
    <property type="entry name" value="GPI ethanolamine phosphate transferase 1"/>
    <property type="match status" value="1"/>
</dbReference>
<dbReference type="PANTHER" id="PTHR12250:SF0">
    <property type="entry name" value="GPI ETHANOLAMINE PHOSPHATE TRANSFERASE 1"/>
    <property type="match status" value="1"/>
</dbReference>
<dbReference type="SUPFAM" id="SSF53649">
    <property type="entry name" value="Alkaline phosphatase-like"/>
    <property type="match status" value="1"/>
</dbReference>
<evidence type="ECO:0000256" key="1">
    <source>
        <dbReference type="ARBA" id="ARBA00004477"/>
    </source>
</evidence>
<comment type="pathway">
    <text evidence="2 12">Glycolipid biosynthesis; glycosylphosphatidylinositol-anchor biosynthesis.</text>
</comment>
<evidence type="ECO:0000256" key="4">
    <source>
        <dbReference type="ARBA" id="ARBA00020831"/>
    </source>
</evidence>
<dbReference type="GO" id="GO:0005789">
    <property type="term" value="C:endoplasmic reticulum membrane"/>
    <property type="evidence" value="ECO:0007669"/>
    <property type="project" value="UniProtKB-SubCell"/>
</dbReference>
<comment type="function">
    <text evidence="12">Ethanolamine phosphate transferase involved in glycosylphosphatidylinositol-anchor biosynthesis. Transfers ethanolamine phosphate to the first alpha-1,4-linked mannose of the glycosylphosphatidylinositol precursor of GPI-anchor.</text>
</comment>
<dbReference type="CDD" id="cd16020">
    <property type="entry name" value="GPI_EPT_1"/>
    <property type="match status" value="1"/>
</dbReference>
<comment type="similarity">
    <text evidence="3 12">Belongs to the PIGG/PIGN/PIGO family. PIGN subfamily.</text>
</comment>
<dbReference type="EC" id="2.-.-.-" evidence="12"/>
<evidence type="ECO:0000256" key="8">
    <source>
        <dbReference type="ARBA" id="ARBA00022824"/>
    </source>
</evidence>
<keyword evidence="15" id="KW-1185">Reference proteome</keyword>
<evidence type="ECO:0000259" key="13">
    <source>
        <dbReference type="Pfam" id="PF04987"/>
    </source>
</evidence>
<reference evidence="14" key="1">
    <citation type="submission" date="2025-08" db="UniProtKB">
        <authorList>
            <consortium name="Ensembl"/>
        </authorList>
    </citation>
    <scope>IDENTIFICATION</scope>
</reference>
<dbReference type="Proteomes" id="UP000261360">
    <property type="component" value="Unplaced"/>
</dbReference>
<dbReference type="InterPro" id="IPR002591">
    <property type="entry name" value="Phosphodiest/P_Trfase"/>
</dbReference>
<dbReference type="Gene3D" id="3.40.720.10">
    <property type="entry name" value="Alkaline Phosphatase, subunit A"/>
    <property type="match status" value="1"/>
</dbReference>
<evidence type="ECO:0000313" key="14">
    <source>
        <dbReference type="Ensembl" id="ENSSLDP00000013503.1"/>
    </source>
</evidence>
<evidence type="ECO:0000256" key="9">
    <source>
        <dbReference type="ARBA" id="ARBA00022989"/>
    </source>
</evidence>
<dbReference type="GO" id="GO:0006506">
    <property type="term" value="P:GPI anchor biosynthetic process"/>
    <property type="evidence" value="ECO:0007669"/>
    <property type="project" value="UniProtKB-UniPathway"/>
</dbReference>
<keyword evidence="8 12" id="KW-0256">Endoplasmic reticulum</keyword>
<keyword evidence="11" id="KW-0325">Glycoprotein</keyword>
<evidence type="ECO:0000256" key="10">
    <source>
        <dbReference type="ARBA" id="ARBA00023136"/>
    </source>
</evidence>
<feature type="domain" description="GPI ethanolamine phosphate transferase 1 C-terminal" evidence="13">
    <location>
        <begin position="383"/>
        <end position="677"/>
    </location>
</feature>
<evidence type="ECO:0000256" key="11">
    <source>
        <dbReference type="ARBA" id="ARBA00023180"/>
    </source>
</evidence>
<name>A0A3B4XNY8_SERLL</name>